<dbReference type="GO" id="GO:0006289">
    <property type="term" value="P:nucleotide-excision repair"/>
    <property type="evidence" value="ECO:0007669"/>
    <property type="project" value="TreeGrafter"/>
</dbReference>
<dbReference type="GO" id="GO:0003676">
    <property type="term" value="F:nucleic acid binding"/>
    <property type="evidence" value="ECO:0007669"/>
    <property type="project" value="InterPro"/>
</dbReference>
<proteinExistence type="predicted"/>
<dbReference type="OrthoDB" id="3197455at2"/>
<dbReference type="InterPro" id="IPR011545">
    <property type="entry name" value="DEAD/DEAH_box_helicase_dom"/>
</dbReference>
<dbReference type="PROSITE" id="PS51194">
    <property type="entry name" value="HELICASE_CTER"/>
    <property type="match status" value="1"/>
</dbReference>
<accession>H5TP40</accession>
<evidence type="ECO:0000259" key="4">
    <source>
        <dbReference type="PROSITE" id="PS51194"/>
    </source>
</evidence>
<dbReference type="InterPro" id="IPR027417">
    <property type="entry name" value="P-loop_NTPase"/>
</dbReference>
<evidence type="ECO:0000256" key="1">
    <source>
        <dbReference type="ARBA" id="ARBA00022741"/>
    </source>
</evidence>
<reference evidence="5" key="1">
    <citation type="submission" date="2012-02" db="EMBL/GenBank/DDBJ databases">
        <title>Whole genome shotgun sequence of Gordonia otitidis NBRC 100426.</title>
        <authorList>
            <person name="Yoshida I."/>
            <person name="Hosoyama A."/>
            <person name="Tsuchikane K."/>
            <person name="Katsumata H."/>
            <person name="Yamazaki S."/>
            <person name="Fujita N."/>
        </authorList>
    </citation>
    <scope>NUCLEOTIDE SEQUENCE [LARGE SCALE GENOMIC DNA]</scope>
    <source>
        <strain evidence="5">NBRC 100426</strain>
    </source>
</reference>
<evidence type="ECO:0000313" key="5">
    <source>
        <dbReference type="EMBL" id="GAB35248.1"/>
    </source>
</evidence>
<dbReference type="PROSITE" id="PS51192">
    <property type="entry name" value="HELICASE_ATP_BIND_1"/>
    <property type="match status" value="1"/>
</dbReference>
<dbReference type="PANTHER" id="PTHR47957">
    <property type="entry name" value="ATP-DEPENDENT HELICASE HRQ1"/>
    <property type="match status" value="1"/>
</dbReference>
<protein>
    <submittedName>
        <fullName evidence="5">Helicase</fullName>
    </submittedName>
</protein>
<dbReference type="Pfam" id="PF00271">
    <property type="entry name" value="Helicase_C"/>
    <property type="match status" value="1"/>
</dbReference>
<evidence type="ECO:0000259" key="3">
    <source>
        <dbReference type="PROSITE" id="PS51192"/>
    </source>
</evidence>
<dbReference type="InterPro" id="IPR014001">
    <property type="entry name" value="Helicase_ATP-bd"/>
</dbReference>
<feature type="domain" description="Helicase ATP-binding" evidence="3">
    <location>
        <begin position="96"/>
        <end position="313"/>
    </location>
</feature>
<dbReference type="GO" id="GO:0043138">
    <property type="term" value="F:3'-5' DNA helicase activity"/>
    <property type="evidence" value="ECO:0007669"/>
    <property type="project" value="TreeGrafter"/>
</dbReference>
<dbReference type="Pfam" id="PF09369">
    <property type="entry name" value="MZB"/>
    <property type="match status" value="1"/>
</dbReference>
<dbReference type="SMART" id="SM00490">
    <property type="entry name" value="HELICc"/>
    <property type="match status" value="1"/>
</dbReference>
<keyword evidence="2" id="KW-0067">ATP-binding</keyword>
<keyword evidence="5" id="KW-0378">Hydrolase</keyword>
<feature type="domain" description="Helicase C-terminal" evidence="4">
    <location>
        <begin position="986"/>
        <end position="1144"/>
    </location>
</feature>
<dbReference type="SUPFAM" id="SSF52540">
    <property type="entry name" value="P-loop containing nucleoside triphosphate hydrolases"/>
    <property type="match status" value="2"/>
</dbReference>
<dbReference type="Proteomes" id="UP000005038">
    <property type="component" value="Unassembled WGS sequence"/>
</dbReference>
<dbReference type="InterPro" id="IPR001650">
    <property type="entry name" value="Helicase_C-like"/>
</dbReference>
<keyword evidence="1" id="KW-0547">Nucleotide-binding</keyword>
<dbReference type="Pfam" id="PF00270">
    <property type="entry name" value="DEAD"/>
    <property type="match status" value="1"/>
</dbReference>
<evidence type="ECO:0000313" key="6">
    <source>
        <dbReference type="Proteomes" id="UP000005038"/>
    </source>
</evidence>
<dbReference type="InterPro" id="IPR018973">
    <property type="entry name" value="MZB"/>
</dbReference>
<dbReference type="SMART" id="SM00487">
    <property type="entry name" value="DEXDc"/>
    <property type="match status" value="1"/>
</dbReference>
<dbReference type="Gene3D" id="3.40.50.300">
    <property type="entry name" value="P-loop containing nucleotide triphosphate hydrolases"/>
    <property type="match status" value="2"/>
</dbReference>
<keyword evidence="6" id="KW-1185">Reference proteome</keyword>
<dbReference type="PANTHER" id="PTHR47957:SF3">
    <property type="entry name" value="ATP-DEPENDENT HELICASE HRQ1"/>
    <property type="match status" value="1"/>
</dbReference>
<dbReference type="EMBL" id="BAFB01000151">
    <property type="protein sequence ID" value="GAB35248.1"/>
    <property type="molecule type" value="Genomic_DNA"/>
</dbReference>
<name>H5TP40_GORO1</name>
<gene>
    <name evidence="5" type="ORF">GOOTI_151_00030</name>
</gene>
<dbReference type="GO" id="GO:0036297">
    <property type="term" value="P:interstrand cross-link repair"/>
    <property type="evidence" value="ECO:0007669"/>
    <property type="project" value="TreeGrafter"/>
</dbReference>
<comment type="caution">
    <text evidence="5">The sequence shown here is derived from an EMBL/GenBank/DDBJ whole genome shotgun (WGS) entry which is preliminary data.</text>
</comment>
<dbReference type="STRING" id="1108044.GOOTI_151_00030"/>
<dbReference type="GO" id="GO:0005524">
    <property type="term" value="F:ATP binding"/>
    <property type="evidence" value="ECO:0007669"/>
    <property type="project" value="UniProtKB-KW"/>
</dbReference>
<evidence type="ECO:0000256" key="2">
    <source>
        <dbReference type="ARBA" id="ARBA00022840"/>
    </source>
</evidence>
<sequence length="2129" mass="231995">MAELLPLTQAETIQSSLLDYLGTTFALADPDARQVLDEFLQSRETGMFRGPYARLRLPFRPAADGWRDSLEWYEGHTPYGHQAAAFERLSSYRLAEQGRTRPLPTLVTTGTGSGKTEAFLYPILDHVQRAKRKGVTGTKALILYPMNALANDQAARITEMLTSYSALGGVTAALYTGESGAERTAVTKDGLITDRNIIRDTAPDILLTNYKMLDQLLLRPADARLWQQSATSLQYLVLDEFHTYDGAQGTDVSMLLRRLGKTLKSYWSADDESLTEADRARPLGRITAVATSATLGDGNDPTEMLDFAHTVFGDEFGADAVVTESRLSLDDWSGDAARRVSAAGFSPSPATDALSALASVEAAVGPAEATYSVLHALYVGDEQRLRDAVAHDDPLVLDLVKSHSFFRQLIDATHVAVTVDDLIGADASVPLLRGLEPLNELERRKVIDGLLAAMSHVRATAGRGAPSVEVHLWIRELTRVDRAAIGTPHFAWSDDGIVVDSPDTDVLDVPYLPAIFCRHCNRSGWGIALAPTGSDLDSDDSTIRRRALRNDDRFRALIHAPLEAIQAEQDDTSETTGVDGAALAWLVVAERRIAHTRPAESVVAEGGALPVLVNTSADAGVDSVKDVCPSCRRPDGIRFLGSAIATMLSVSLSTLFGTPGLDGREKRALVFTDSVQDAAHRAGFVQARSHALTLRTLLRQALEAGETDLDSLAHRVLEQAGDDRSARYRILPPELAERADFEKFWNTKTASATPARLRRAVLRRLLLDIELEFGLRSGVGRTLERTGTALAFIDVSEHALLATGTETVESAGAQETIDGIGDAALIRWVRGVLMHMRQRGAIGHEWFDKFRYEDGNRWWVTGGRRRGEGMPGFGRGNSAPGYPIEGRAPDTDLEPISSPRGWYAQWTAKTLGVTGVEGAVLARLLFGKLQRREIVTVAVSKSGAKTYALAPTSVVVRTVTDDELHSGAVSLICSVCRDTVYGAPTTIGQLVDGPCPVIHCEGQLRHHHIEGNFYRQMYSASDIRRVVAREHTSLLKDEVRLQYEREFKEPDPPPSAPNVLVATPTLEMGIDIGDLSAVMLSSLPRTVASYTQRIGRAGRLTGNALALAYVTGRGDQLPRFTQPENTINGTVRPPATYLDAEEILRRQFTASVADILARDKNAPHPRTTPDALRSTASQTYLGTLIATAESNSDDLVGAFLATFPPLSDEVTRRLYEFASPDNVPGSSELAQRCHRASQMWNHRIETLQHRRAAIEKVLPDLQHKTESPAKTSEDESELRTAQATLRLVKSQLASYRSEYWISALETFGLFPNYTLLDDTVTLSVSVNWRDPDTDSYEHSEFEINRGAAQALRDFAPGSTFYTNGFAIEIDAVDLGIDSEDVHHWACCAECGFAVDLDDGTGRKSPTSCPRCASITIGDTGQRLPVVELRNVSAVIRREEATIDDARDERSRQVYTIVTAADIDPAQVDSRWYVDELGFGAKHLRSMDIRWLNIGSGHKGGASRYLAGDNVDTSLFRVCSECGKLDRATGVNKPAEHRPWCSLRTAIEEKPSTIALARSLRTEGLVLRLPPSVTLGDNFAVPSLSAAILLGLRERIGGAPDHLHITPIVDPSPKGDNHSALLLHDVVPGGTGYLADLSNPGTLWDVLHRAWSVVHNCPCRKEGKLACDRCLLPFAALPEIRKTSRAAAEHHLTTLLTGREHRSDETTTIPAEMPWQVTHDEPEIADSESDLEKRFRVAFRKRLETLGATIVEKPTDHGVAWDIALGSTNRWTMRPQENVLGSKPDFILTSARAGVPPTAIFTDGYKYHATVTTNRLADDAEKRRNLRDVGYQVLAITRDDVEGNALANPVFTPNDAAKVLASAGDKLAKSALDLAFANGMELLLAWVQNPSREARSRLALWAPLLAVLGAGPTGVRTSGPSVRAVAVEALDDKLRADPAGDTSAWRIDTTGIAIRLSASGKSIIPTEISVILDDSDEALSSDHKESWRQWLQWGNLLNFRDLPADITTRSHVGTASMKLDDVFSTPSPAEGMDPSAEQTTLTGPWREAYESVSGAERGLIKLLAEQGAPIPEIGEEAAGGIPLEISWPSAKLAINVELSEEDRTDLESAGWTLCEPDADSIRTALTQKGL</sequence>
<organism evidence="5 6">
    <name type="scientific">Gordonia otitidis (strain DSM 44809 / CCUG 52243 / JCM 12355 / NBRC 100426 / IFM 10032)</name>
    <dbReference type="NCBI Taxonomy" id="1108044"/>
    <lineage>
        <taxon>Bacteria</taxon>
        <taxon>Bacillati</taxon>
        <taxon>Actinomycetota</taxon>
        <taxon>Actinomycetes</taxon>
        <taxon>Mycobacteriales</taxon>
        <taxon>Gordoniaceae</taxon>
        <taxon>Gordonia</taxon>
    </lineage>
</organism>
<keyword evidence="5" id="KW-0347">Helicase</keyword>
<dbReference type="RefSeq" id="WP_007239472.1">
    <property type="nucleotide sequence ID" value="NZ_BAFB01000151.1"/>
</dbReference>